<keyword evidence="3" id="KW-1185">Reference proteome</keyword>
<evidence type="ECO:0000313" key="2">
    <source>
        <dbReference type="EMBL" id="MEX6689084.1"/>
    </source>
</evidence>
<gene>
    <name evidence="2" type="ORF">QTN47_16365</name>
</gene>
<comment type="caution">
    <text evidence="2">The sequence shown here is derived from an EMBL/GenBank/DDBJ whole genome shotgun (WGS) entry which is preliminary data.</text>
</comment>
<dbReference type="RefSeq" id="WP_369330492.1">
    <property type="nucleotide sequence ID" value="NZ_JAULBC010000005.1"/>
</dbReference>
<feature type="domain" description="Tetracyclin repressor-like C-terminal" evidence="1">
    <location>
        <begin position="78"/>
        <end position="207"/>
    </location>
</feature>
<evidence type="ECO:0000259" key="1">
    <source>
        <dbReference type="Pfam" id="PF17931"/>
    </source>
</evidence>
<dbReference type="EMBL" id="JAULBC010000005">
    <property type="protein sequence ID" value="MEX6689084.1"/>
    <property type="molecule type" value="Genomic_DNA"/>
</dbReference>
<dbReference type="InterPro" id="IPR036271">
    <property type="entry name" value="Tet_transcr_reg_TetR-rel_C_sf"/>
</dbReference>
<protein>
    <submittedName>
        <fullName evidence="2">TetR family transcriptional regulator C-terminal domain-containing protein</fullName>
    </submittedName>
</protein>
<dbReference type="InterPro" id="IPR041673">
    <property type="entry name" value="TetR_C_23"/>
</dbReference>
<dbReference type="Gene3D" id="1.10.357.10">
    <property type="entry name" value="Tetracycline Repressor, domain 2"/>
    <property type="match status" value="1"/>
</dbReference>
<evidence type="ECO:0000313" key="3">
    <source>
        <dbReference type="Proteomes" id="UP001560573"/>
    </source>
</evidence>
<reference evidence="2 3" key="1">
    <citation type="submission" date="2023-07" db="EMBL/GenBank/DDBJ databases">
        <authorList>
            <person name="Lian W.-H."/>
        </authorList>
    </citation>
    <scope>NUCLEOTIDE SEQUENCE [LARGE SCALE GENOMIC DNA]</scope>
    <source>
        <strain evidence="2 3">SYSU DXS3180</strain>
    </source>
</reference>
<name>A0ABV3ZIV8_9BACT</name>
<dbReference type="Pfam" id="PF17931">
    <property type="entry name" value="TetR_C_23"/>
    <property type="match status" value="1"/>
</dbReference>
<sequence length="211" mass="25672">MDKQQIRDAYELYWLENGTRPISVFTFCKKLDISEPDFYNEYSSFEAIEKDIWLYYFNKTVDQIQNDETYKRYTVREKLLTFYFVWVQTLKEHRSYILLHKKSLINYGVMQPKPDVLENFRKAFYEYVRNLIKEGYSTHEIKERKYISDKYVHGFWVQALFVLRYWLTDTSEKFEMTDAAIEKAVNLSFKLIIENTLDSLVDFGKFLFTKK</sequence>
<dbReference type="SUPFAM" id="SSF48498">
    <property type="entry name" value="Tetracyclin repressor-like, C-terminal domain"/>
    <property type="match status" value="1"/>
</dbReference>
<proteinExistence type="predicted"/>
<accession>A0ABV3ZIV8</accession>
<dbReference type="Proteomes" id="UP001560573">
    <property type="component" value="Unassembled WGS sequence"/>
</dbReference>
<organism evidence="2 3">
    <name type="scientific">Danxiaibacter flavus</name>
    <dbReference type="NCBI Taxonomy" id="3049108"/>
    <lineage>
        <taxon>Bacteria</taxon>
        <taxon>Pseudomonadati</taxon>
        <taxon>Bacteroidota</taxon>
        <taxon>Chitinophagia</taxon>
        <taxon>Chitinophagales</taxon>
        <taxon>Chitinophagaceae</taxon>
        <taxon>Danxiaibacter</taxon>
    </lineage>
</organism>